<organism evidence="3 4">
    <name type="scientific">candidate division TA06 bacterium B3_TA06</name>
    <dbReference type="NCBI Taxonomy" id="2012487"/>
    <lineage>
        <taxon>Bacteria</taxon>
        <taxon>Bacteria division TA06</taxon>
    </lineage>
</organism>
<dbReference type="PANTHER" id="PTHR43861">
    <property type="entry name" value="TRANS-ACONITATE 2-METHYLTRANSFERASE-RELATED"/>
    <property type="match status" value="1"/>
</dbReference>
<name>A0A532VAY1_UNCT6</name>
<dbReference type="GO" id="GO:0008168">
    <property type="term" value="F:methyltransferase activity"/>
    <property type="evidence" value="ECO:0007669"/>
    <property type="project" value="UniProtKB-KW"/>
</dbReference>
<dbReference type="InterPro" id="IPR041698">
    <property type="entry name" value="Methyltransf_25"/>
</dbReference>
<sequence length="253" mass="29370">MEQEHVFDRVAEVYDVETGDVGDVDFYLDLAREQGSPVLELASGTGRVSTELARAGFEVVGLEISEGMLEIARKKAHELSEDAQKLLTWVQGDMREFDLGRTFPLVIIPFRSFQHLEPRADQEACLACVAKHLEVGGRFVLSLFAPSYERLVNKRMFYSLGTKETDNGFLTRIERVTRDHVNQMINVERIYDWTDKDGNLRRKVWRFPVRYLWRFEAELLLEKAGLEVEVLYGDYERSEFRHDGEMLFIARKP</sequence>
<dbReference type="Pfam" id="PF13649">
    <property type="entry name" value="Methyltransf_25"/>
    <property type="match status" value="1"/>
</dbReference>
<evidence type="ECO:0000259" key="2">
    <source>
        <dbReference type="Pfam" id="PF13649"/>
    </source>
</evidence>
<evidence type="ECO:0000256" key="1">
    <source>
        <dbReference type="ARBA" id="ARBA00022679"/>
    </source>
</evidence>
<dbReference type="SUPFAM" id="SSF53335">
    <property type="entry name" value="S-adenosyl-L-methionine-dependent methyltransferases"/>
    <property type="match status" value="1"/>
</dbReference>
<dbReference type="Gene3D" id="3.40.50.150">
    <property type="entry name" value="Vaccinia Virus protein VP39"/>
    <property type="match status" value="1"/>
</dbReference>
<feature type="domain" description="Methyltransferase" evidence="2">
    <location>
        <begin position="38"/>
        <end position="137"/>
    </location>
</feature>
<dbReference type="Gene3D" id="2.20.130.10">
    <property type="entry name" value="CAC2371-like domains"/>
    <property type="match status" value="1"/>
</dbReference>
<evidence type="ECO:0000313" key="4">
    <source>
        <dbReference type="Proteomes" id="UP000317778"/>
    </source>
</evidence>
<accession>A0A532VAY1</accession>
<evidence type="ECO:0000313" key="3">
    <source>
        <dbReference type="EMBL" id="TKJ44328.1"/>
    </source>
</evidence>
<dbReference type="InterPro" id="IPR029063">
    <property type="entry name" value="SAM-dependent_MTases_sf"/>
</dbReference>
<gene>
    <name evidence="3" type="ORF">CEE36_00895</name>
</gene>
<dbReference type="GO" id="GO:0032259">
    <property type="term" value="P:methylation"/>
    <property type="evidence" value="ECO:0007669"/>
    <property type="project" value="UniProtKB-KW"/>
</dbReference>
<reference evidence="3 4" key="1">
    <citation type="submission" date="2017-06" db="EMBL/GenBank/DDBJ databases">
        <title>Novel microbial phyla capable of carbon fixation and sulfur reduction in deep-sea sediments.</title>
        <authorList>
            <person name="Huang J."/>
            <person name="Baker B."/>
            <person name="Wang Y."/>
        </authorList>
    </citation>
    <scope>NUCLEOTIDE SEQUENCE [LARGE SCALE GENOMIC DNA]</scope>
    <source>
        <strain evidence="3">B3_TA06</strain>
    </source>
</reference>
<proteinExistence type="predicted"/>
<dbReference type="EMBL" id="NJBO01000001">
    <property type="protein sequence ID" value="TKJ44328.1"/>
    <property type="molecule type" value="Genomic_DNA"/>
</dbReference>
<keyword evidence="1 3" id="KW-0808">Transferase</keyword>
<dbReference type="CDD" id="cd02440">
    <property type="entry name" value="AdoMet_MTases"/>
    <property type="match status" value="1"/>
</dbReference>
<dbReference type="AlphaFoldDB" id="A0A532VAY1"/>
<protein>
    <submittedName>
        <fullName evidence="3">SAM-dependent methyltransferase</fullName>
    </submittedName>
</protein>
<keyword evidence="3" id="KW-0489">Methyltransferase</keyword>
<comment type="caution">
    <text evidence="3">The sequence shown here is derived from an EMBL/GenBank/DDBJ whole genome shotgun (WGS) entry which is preliminary data.</text>
</comment>
<dbReference type="Proteomes" id="UP000317778">
    <property type="component" value="Unassembled WGS sequence"/>
</dbReference>